<protein>
    <submittedName>
        <fullName evidence="1">DNA alkylation repair protein</fullName>
    </submittedName>
</protein>
<evidence type="ECO:0000313" key="1">
    <source>
        <dbReference type="EMBL" id="TLM93291.1"/>
    </source>
</evidence>
<name>A0A5R8WSE3_9BACT</name>
<dbReference type="Proteomes" id="UP000305517">
    <property type="component" value="Unassembled WGS sequence"/>
</dbReference>
<accession>A0A5R8WSE3</accession>
<proteinExistence type="predicted"/>
<dbReference type="InterPro" id="IPR014825">
    <property type="entry name" value="DNA_alkylation"/>
</dbReference>
<dbReference type="RefSeq" id="WP_138077957.1">
    <property type="nucleotide sequence ID" value="NZ_VAJM01000004.1"/>
</dbReference>
<organism evidence="1 2">
    <name type="scientific">Hymenobacter jeollabukensis</name>
    <dbReference type="NCBI Taxonomy" id="2025313"/>
    <lineage>
        <taxon>Bacteria</taxon>
        <taxon>Pseudomonadati</taxon>
        <taxon>Bacteroidota</taxon>
        <taxon>Cytophagia</taxon>
        <taxon>Cytophagales</taxon>
        <taxon>Hymenobacteraceae</taxon>
        <taxon>Hymenobacter</taxon>
    </lineage>
</organism>
<keyword evidence="2" id="KW-1185">Reference proteome</keyword>
<dbReference type="InterPro" id="IPR016024">
    <property type="entry name" value="ARM-type_fold"/>
</dbReference>
<dbReference type="EMBL" id="VAJM01000004">
    <property type="protein sequence ID" value="TLM93291.1"/>
    <property type="molecule type" value="Genomic_DNA"/>
</dbReference>
<evidence type="ECO:0000313" key="2">
    <source>
        <dbReference type="Proteomes" id="UP000305517"/>
    </source>
</evidence>
<dbReference type="OrthoDB" id="1117222at2"/>
<dbReference type="PANTHER" id="PTHR34070:SF1">
    <property type="entry name" value="DNA ALKYLATION REPAIR PROTEIN"/>
    <property type="match status" value="1"/>
</dbReference>
<reference evidence="1 2" key="1">
    <citation type="submission" date="2019-05" db="EMBL/GenBank/DDBJ databases">
        <title>Hymenobacter edaphi sp. nov., isolated from abandoned arsenic-contaminated farmland soil.</title>
        <authorList>
            <person name="Nie L."/>
        </authorList>
    </citation>
    <scope>NUCLEOTIDE SEQUENCE [LARGE SCALE GENOMIC DNA]</scope>
    <source>
        <strain evidence="1 2">1-3-3-8</strain>
    </source>
</reference>
<dbReference type="AlphaFoldDB" id="A0A5R8WSE3"/>
<dbReference type="PANTHER" id="PTHR34070">
    <property type="entry name" value="ARMADILLO-TYPE FOLD"/>
    <property type="match status" value="1"/>
</dbReference>
<dbReference type="Gene3D" id="1.25.10.90">
    <property type="match status" value="1"/>
</dbReference>
<dbReference type="CDD" id="cd06561">
    <property type="entry name" value="AlkD_like"/>
    <property type="match status" value="1"/>
</dbReference>
<comment type="caution">
    <text evidence="1">The sequence shown here is derived from an EMBL/GenBank/DDBJ whole genome shotgun (WGS) entry which is preliminary data.</text>
</comment>
<gene>
    <name evidence="1" type="ORF">FDY95_11775</name>
</gene>
<dbReference type="Pfam" id="PF08713">
    <property type="entry name" value="DNA_alkylation"/>
    <property type="match status" value="1"/>
</dbReference>
<dbReference type="SUPFAM" id="SSF48371">
    <property type="entry name" value="ARM repeat"/>
    <property type="match status" value="1"/>
</dbReference>
<sequence length="238" mass="27215">MPAAAPTATDLLARIHALADPERAVLVARFFKTGPGQYGEGDQFLGLPMPRQRELAREFRQLPLDEVEQQLVRSPWHDCRSIGLIIWTLQFAKAGPAGQQEIYERYLANRAYVNNWDLVDVTCPAIVGGYLLKRDRSLLYELAAADHLWSQRMSIVSTLTFIRKNQFADTFALAELLLPHRHDLIHKAVGWMLREVGKRNKEALEEFLADHAAHMPRTTLRYAIEKFAPAQRQAYLQK</sequence>